<reference evidence="1" key="1">
    <citation type="submission" date="2020-05" db="EMBL/GenBank/DDBJ databases">
        <title>Sulfur intermediates as new biogeochemical hubs in an aquatic model microbial ecosystem.</title>
        <authorList>
            <person name="Vigneron A."/>
        </authorList>
    </citation>
    <scope>NUCLEOTIDE SEQUENCE</scope>
    <source>
        <strain evidence="1">Bin.250</strain>
    </source>
</reference>
<dbReference type="Gene3D" id="2.60.40.3440">
    <property type="match status" value="1"/>
</dbReference>
<evidence type="ECO:0000313" key="1">
    <source>
        <dbReference type="EMBL" id="NQV66603.1"/>
    </source>
</evidence>
<dbReference type="AlphaFoldDB" id="A0A972VYH2"/>
<dbReference type="Pfam" id="PF17963">
    <property type="entry name" value="Big_9"/>
    <property type="match status" value="1"/>
</dbReference>
<sequence length="210" mass="21651">MASIIKSYLLPPLFVAIGLVNGCGGGGSAAAPIAPPANVDPTATADVFRVLVNTPTSLNPLTNDNDTDGTLTGYRINSNPSHGSLSISGTSITYTPDDAYSGADSFTYAAMDNRGGVSNSVSVSLSIDAIIDTNLQVTALTVPTSNYQSLNNADLNASLLTSSLREFSLPANTVSFGLYLTGNDVENNSTGLLVSRLTSPDDVALTQLTR</sequence>
<name>A0A972VYH2_9GAMM</name>
<proteinExistence type="predicted"/>
<dbReference type="Proteomes" id="UP000754644">
    <property type="component" value="Unassembled WGS sequence"/>
</dbReference>
<evidence type="ECO:0000313" key="2">
    <source>
        <dbReference type="Proteomes" id="UP000754644"/>
    </source>
</evidence>
<feature type="non-terminal residue" evidence="1">
    <location>
        <position position="210"/>
    </location>
</feature>
<organism evidence="1 2">
    <name type="scientific">SAR86 cluster bacterium</name>
    <dbReference type="NCBI Taxonomy" id="2030880"/>
    <lineage>
        <taxon>Bacteria</taxon>
        <taxon>Pseudomonadati</taxon>
        <taxon>Pseudomonadota</taxon>
        <taxon>Gammaproteobacteria</taxon>
        <taxon>SAR86 cluster</taxon>
    </lineage>
</organism>
<gene>
    <name evidence="1" type="ORF">HQ497_14695</name>
</gene>
<accession>A0A972VYH2</accession>
<dbReference type="EMBL" id="JABMOJ010000545">
    <property type="protein sequence ID" value="NQV66603.1"/>
    <property type="molecule type" value="Genomic_DNA"/>
</dbReference>
<protein>
    <submittedName>
        <fullName evidence="1">Ig-like domain-containing protein</fullName>
    </submittedName>
</protein>
<comment type="caution">
    <text evidence="1">The sequence shown here is derived from an EMBL/GenBank/DDBJ whole genome shotgun (WGS) entry which is preliminary data.</text>
</comment>